<dbReference type="GO" id="GO:0030313">
    <property type="term" value="C:cell envelope"/>
    <property type="evidence" value="ECO:0007669"/>
    <property type="project" value="UniProtKB-SubCell"/>
</dbReference>
<dbReference type="InterPro" id="IPR008972">
    <property type="entry name" value="Cupredoxin"/>
</dbReference>
<organism evidence="5 6">
    <name type="scientific">Oceanobacillus arenosus</name>
    <dbReference type="NCBI Taxonomy" id="1229153"/>
    <lineage>
        <taxon>Bacteria</taxon>
        <taxon>Bacillati</taxon>
        <taxon>Bacillota</taxon>
        <taxon>Bacilli</taxon>
        <taxon>Bacillales</taxon>
        <taxon>Bacillaceae</taxon>
        <taxon>Oceanobacillus</taxon>
    </lineage>
</organism>
<reference evidence="6" key="1">
    <citation type="submission" date="2017-11" db="EMBL/GenBank/DDBJ databases">
        <authorList>
            <person name="Zhu W."/>
        </authorList>
    </citation>
    <scope>NUCLEOTIDE SEQUENCE [LARGE SCALE GENOMIC DNA]</scope>
    <source>
        <strain evidence="6">CAU 1183</strain>
    </source>
</reference>
<dbReference type="EMBL" id="PIOC01000011">
    <property type="protein sequence ID" value="RDW20027.1"/>
    <property type="molecule type" value="Genomic_DNA"/>
</dbReference>
<gene>
    <name evidence="5" type="ORF">CWR48_06890</name>
</gene>
<dbReference type="PROSITE" id="PS51257">
    <property type="entry name" value="PROKAR_LIPOPROTEIN"/>
    <property type="match status" value="1"/>
</dbReference>
<proteinExistence type="predicted"/>
<keyword evidence="6" id="KW-1185">Reference proteome</keyword>
<dbReference type="Proteomes" id="UP000257143">
    <property type="component" value="Unassembled WGS sequence"/>
</dbReference>
<feature type="chain" id="PRO_5039376085" evidence="4">
    <location>
        <begin position="20"/>
        <end position="125"/>
    </location>
</feature>
<comment type="subcellular location">
    <subcellularLocation>
        <location evidence="1">Cell envelope</location>
    </subcellularLocation>
</comment>
<dbReference type="OrthoDB" id="279535at2"/>
<keyword evidence="3" id="KW-0186">Copper</keyword>
<dbReference type="RefSeq" id="WP_115772515.1">
    <property type="nucleotide sequence ID" value="NZ_PIOC01000011.1"/>
</dbReference>
<evidence type="ECO:0000256" key="4">
    <source>
        <dbReference type="SAM" id="SignalP"/>
    </source>
</evidence>
<keyword evidence="4" id="KW-0732">Signal</keyword>
<dbReference type="GO" id="GO:0046872">
    <property type="term" value="F:metal ion binding"/>
    <property type="evidence" value="ECO:0007669"/>
    <property type="project" value="UniProtKB-KW"/>
</dbReference>
<evidence type="ECO:0000313" key="6">
    <source>
        <dbReference type="Proteomes" id="UP000257143"/>
    </source>
</evidence>
<comment type="caution">
    <text evidence="5">The sequence shown here is derived from an EMBL/GenBank/DDBJ whole genome shotgun (WGS) entry which is preliminary data.</text>
</comment>
<dbReference type="AlphaFoldDB" id="A0A3D8PWW3"/>
<evidence type="ECO:0000256" key="2">
    <source>
        <dbReference type="ARBA" id="ARBA00022723"/>
    </source>
</evidence>
<feature type="signal peptide" evidence="4">
    <location>
        <begin position="1"/>
        <end position="19"/>
    </location>
</feature>
<evidence type="ECO:0000256" key="1">
    <source>
        <dbReference type="ARBA" id="ARBA00004196"/>
    </source>
</evidence>
<accession>A0A3D8PWW3</accession>
<dbReference type="PANTHER" id="PTHR42838">
    <property type="entry name" value="CYTOCHROME C OXIDASE SUBUNIT II"/>
    <property type="match status" value="1"/>
</dbReference>
<dbReference type="PANTHER" id="PTHR42838:SF2">
    <property type="entry name" value="NITROUS-OXIDE REDUCTASE"/>
    <property type="match status" value="1"/>
</dbReference>
<name>A0A3D8PWW3_9BACI</name>
<protein>
    <submittedName>
        <fullName evidence="5">Cytochrome C oxidase subunit II</fullName>
    </submittedName>
</protein>
<sequence length="125" mass="13247">MKHKIFGTVIVSLSIILLAACGGNTSDTDQGASEEDASKVVEVTIHATNFEFDQDEINVNKGDTVKLTLVSDSGTHGIEVEGYDVSLQSGETIEFVADEGGSFEFYCNILCGVGHDNMAGKLIVS</sequence>
<dbReference type="InterPro" id="IPR051403">
    <property type="entry name" value="NosZ/Cyto_c_oxidase_sub2"/>
</dbReference>
<dbReference type="SUPFAM" id="SSF49503">
    <property type="entry name" value="Cupredoxins"/>
    <property type="match status" value="1"/>
</dbReference>
<evidence type="ECO:0000313" key="5">
    <source>
        <dbReference type="EMBL" id="RDW20027.1"/>
    </source>
</evidence>
<evidence type="ECO:0000256" key="3">
    <source>
        <dbReference type="ARBA" id="ARBA00023008"/>
    </source>
</evidence>
<keyword evidence="2" id="KW-0479">Metal-binding</keyword>
<dbReference type="Gene3D" id="2.60.40.420">
    <property type="entry name" value="Cupredoxins - blue copper proteins"/>
    <property type="match status" value="1"/>
</dbReference>